<evidence type="ECO:0000259" key="2">
    <source>
        <dbReference type="Pfam" id="PF24351"/>
    </source>
</evidence>
<evidence type="ECO:0000256" key="1">
    <source>
        <dbReference type="SAM" id="MobiDB-lite"/>
    </source>
</evidence>
<dbReference type="Proteomes" id="UP000509667">
    <property type="component" value="Chromosome"/>
</dbReference>
<accession>A0A7D5SYA6</accession>
<feature type="domain" description="DUF7511" evidence="2">
    <location>
        <begin position="33"/>
        <end position="78"/>
    </location>
</feature>
<feature type="region of interest" description="Disordered" evidence="1">
    <location>
        <begin position="1"/>
        <end position="32"/>
    </location>
</feature>
<dbReference type="AlphaFoldDB" id="A0A7D5SYA6"/>
<dbReference type="Pfam" id="PF24351">
    <property type="entry name" value="DUF7511"/>
    <property type="match status" value="1"/>
</dbReference>
<dbReference type="InterPro" id="IPR055933">
    <property type="entry name" value="DUF7511"/>
</dbReference>
<name>A0A7D5SYA6_9EURY</name>
<reference evidence="3 4" key="1">
    <citation type="submission" date="2020-07" db="EMBL/GenBank/DDBJ databases">
        <title>Halosimplex pelagicum sp. nov. and Halosimplex rubrum sp. nov., isolated from salted brown alga Laminaria, and emended description of the genus Halosimplex.</title>
        <authorList>
            <person name="Cui H."/>
        </authorList>
    </citation>
    <scope>NUCLEOTIDE SEQUENCE [LARGE SCALE GENOMIC DNA]</scope>
    <source>
        <strain evidence="3 4">R27</strain>
    </source>
</reference>
<keyword evidence="4" id="KW-1185">Reference proteome</keyword>
<sequence length="78" mass="8407">MSGRTRSADDSSSEPRTPSIDPGQPGRADPPTLELALVKYADRPDRCTVHPPDAAGVERMSTWISVDRSLVVDAASMR</sequence>
<dbReference type="RefSeq" id="WP_179911670.1">
    <property type="nucleotide sequence ID" value="NZ_CP058910.1"/>
</dbReference>
<dbReference type="OrthoDB" id="186853at2157"/>
<evidence type="ECO:0000313" key="4">
    <source>
        <dbReference type="Proteomes" id="UP000509667"/>
    </source>
</evidence>
<evidence type="ECO:0000313" key="3">
    <source>
        <dbReference type="EMBL" id="QLH77751.1"/>
    </source>
</evidence>
<protein>
    <recommendedName>
        <fullName evidence="2">DUF7511 domain-containing protein</fullName>
    </recommendedName>
</protein>
<gene>
    <name evidence="3" type="ORF">HZS55_10755</name>
</gene>
<dbReference type="EMBL" id="CP058910">
    <property type="protein sequence ID" value="QLH77751.1"/>
    <property type="molecule type" value="Genomic_DNA"/>
</dbReference>
<proteinExistence type="predicted"/>
<dbReference type="KEGG" id="hrr:HZS55_10755"/>
<dbReference type="GeneID" id="56078348"/>
<organism evidence="3 4">
    <name type="scientific">Halosimplex rubrum</name>
    <dbReference type="NCBI Taxonomy" id="869889"/>
    <lineage>
        <taxon>Archaea</taxon>
        <taxon>Methanobacteriati</taxon>
        <taxon>Methanobacteriota</taxon>
        <taxon>Stenosarchaea group</taxon>
        <taxon>Halobacteria</taxon>
        <taxon>Halobacteriales</taxon>
        <taxon>Haloarculaceae</taxon>
        <taxon>Halosimplex</taxon>
    </lineage>
</organism>